<dbReference type="SUPFAM" id="SSF50118">
    <property type="entry name" value="Cell growth inhibitor/plasmid maintenance toxic component"/>
    <property type="match status" value="1"/>
</dbReference>
<reference evidence="5" key="1">
    <citation type="journal article" date="2019" name="Int. J. Syst. Evol. Microbiol.">
        <title>The Global Catalogue of Microorganisms (GCM) 10K type strain sequencing project: providing services to taxonomists for standard genome sequencing and annotation.</title>
        <authorList>
            <consortium name="The Broad Institute Genomics Platform"/>
            <consortium name="The Broad Institute Genome Sequencing Center for Infectious Disease"/>
            <person name="Wu L."/>
            <person name="Ma J."/>
        </authorList>
    </citation>
    <scope>NUCLEOTIDE SEQUENCE [LARGE SCALE GENOMIC DNA]</scope>
    <source>
        <strain evidence="5">TISTR 2466</strain>
    </source>
</reference>
<accession>A0ABW5S6P6</accession>
<proteinExistence type="inferred from homology"/>
<keyword evidence="3" id="KW-0255">Endonuclease</keyword>
<keyword evidence="5" id="KW-1185">Reference proteome</keyword>
<dbReference type="Gene3D" id="2.30.30.110">
    <property type="match status" value="1"/>
</dbReference>
<dbReference type="EC" id="3.1.-.-" evidence="3"/>
<comment type="similarity">
    <text evidence="1 3">Belongs to the PemK/MazF family.</text>
</comment>
<gene>
    <name evidence="4" type="ORF">ACFSUE_15315</name>
</gene>
<dbReference type="InterPro" id="IPR011067">
    <property type="entry name" value="Plasmid_toxin/cell-grow_inhib"/>
</dbReference>
<sequence length="116" mass="13249">MDELIKKGDIFIADLDPYIGSEQGGKRPVLIVQNNIGNKFGPTVIIAPITEQDKRNLPVHLYLKKGKYDLKEDSIALFEQIRTIDKQRLESKIDHLDDEDLNDVDEKVLKSFGIEK</sequence>
<dbReference type="Pfam" id="PF02452">
    <property type="entry name" value="PemK_toxin"/>
    <property type="match status" value="1"/>
</dbReference>
<dbReference type="PIRSF" id="PIRSF033490">
    <property type="entry name" value="MazF"/>
    <property type="match status" value="1"/>
</dbReference>
<evidence type="ECO:0000256" key="1">
    <source>
        <dbReference type="ARBA" id="ARBA00007521"/>
    </source>
</evidence>
<dbReference type="PANTHER" id="PTHR33988">
    <property type="entry name" value="ENDORIBONUCLEASE MAZF-RELATED"/>
    <property type="match status" value="1"/>
</dbReference>
<protein>
    <recommendedName>
        <fullName evidence="3">mRNA interferase</fullName>
        <ecNumber evidence="3">3.1.-.-</ecNumber>
    </recommendedName>
</protein>
<evidence type="ECO:0000313" key="4">
    <source>
        <dbReference type="EMBL" id="MFD2694984.1"/>
    </source>
</evidence>
<evidence type="ECO:0000256" key="3">
    <source>
        <dbReference type="PIRNR" id="PIRNR033490"/>
    </source>
</evidence>
<keyword evidence="3" id="KW-0540">Nuclease</keyword>
<dbReference type="Proteomes" id="UP001597399">
    <property type="component" value="Unassembled WGS sequence"/>
</dbReference>
<dbReference type="EMBL" id="JBHUMQ010000034">
    <property type="protein sequence ID" value="MFD2694984.1"/>
    <property type="molecule type" value="Genomic_DNA"/>
</dbReference>
<name>A0ABW5S6P6_9BACL</name>
<dbReference type="RefSeq" id="WP_253064651.1">
    <property type="nucleotide sequence ID" value="NZ_JAMXWM010000031.1"/>
</dbReference>
<keyword evidence="2" id="KW-1277">Toxin-antitoxin system</keyword>
<evidence type="ECO:0000256" key="2">
    <source>
        <dbReference type="ARBA" id="ARBA00022649"/>
    </source>
</evidence>
<comment type="caution">
    <text evidence="4">The sequence shown here is derived from an EMBL/GenBank/DDBJ whole genome shotgun (WGS) entry which is preliminary data.</text>
</comment>
<organism evidence="4 5">
    <name type="scientific">Sporolactobacillus shoreicorticis</name>
    <dbReference type="NCBI Taxonomy" id="1923877"/>
    <lineage>
        <taxon>Bacteria</taxon>
        <taxon>Bacillati</taxon>
        <taxon>Bacillota</taxon>
        <taxon>Bacilli</taxon>
        <taxon>Bacillales</taxon>
        <taxon>Sporolactobacillaceae</taxon>
        <taxon>Sporolactobacillus</taxon>
    </lineage>
</organism>
<comment type="function">
    <text evidence="3">Toxic component of a type II toxin-antitoxin (TA) system.</text>
</comment>
<evidence type="ECO:0000313" key="5">
    <source>
        <dbReference type="Proteomes" id="UP001597399"/>
    </source>
</evidence>
<keyword evidence="3" id="KW-0378">Hydrolase</keyword>
<dbReference type="PANTHER" id="PTHR33988:SF2">
    <property type="entry name" value="ENDORIBONUCLEASE MAZF"/>
    <property type="match status" value="1"/>
</dbReference>
<dbReference type="InterPro" id="IPR003477">
    <property type="entry name" value="PemK-like"/>
</dbReference>